<organism evidence="1 2">
    <name type="scientific">Colwellia psychrerythraea</name>
    <name type="common">Vibrio psychroerythus</name>
    <dbReference type="NCBI Taxonomy" id="28229"/>
    <lineage>
        <taxon>Bacteria</taxon>
        <taxon>Pseudomonadati</taxon>
        <taxon>Pseudomonadota</taxon>
        <taxon>Gammaproteobacteria</taxon>
        <taxon>Alteromonadales</taxon>
        <taxon>Colwelliaceae</taxon>
        <taxon>Colwellia</taxon>
    </lineage>
</organism>
<proteinExistence type="predicted"/>
<accession>A0A099L1Z3</accession>
<gene>
    <name evidence="1" type="ORF">GAB14E_0412</name>
</gene>
<name>A0A099L1Z3_COLPS</name>
<evidence type="ECO:0000313" key="2">
    <source>
        <dbReference type="Proteomes" id="UP000029868"/>
    </source>
</evidence>
<dbReference type="PATRIC" id="fig|28229.3.peg.1352"/>
<sequence>MSSISQKLASFRENFIINYLSRTKNEYMVNDDIFKNNTTN</sequence>
<dbReference type="Proteomes" id="UP000029868">
    <property type="component" value="Unassembled WGS sequence"/>
</dbReference>
<comment type="caution">
    <text evidence="1">The sequence shown here is derived from an EMBL/GenBank/DDBJ whole genome shotgun (WGS) entry which is preliminary data.</text>
</comment>
<dbReference type="EMBL" id="JQEC01000011">
    <property type="protein sequence ID" value="KGJ96465.1"/>
    <property type="molecule type" value="Genomic_DNA"/>
</dbReference>
<evidence type="ECO:0000313" key="1">
    <source>
        <dbReference type="EMBL" id="KGJ96465.1"/>
    </source>
</evidence>
<protein>
    <submittedName>
        <fullName evidence="1">Uncharacterized protein</fullName>
    </submittedName>
</protein>
<dbReference type="AlphaFoldDB" id="A0A099L1Z3"/>
<reference evidence="1 2" key="1">
    <citation type="submission" date="2014-08" db="EMBL/GenBank/DDBJ databases">
        <title>Genomic and Phenotypic Diversity of Colwellia psychrerythraea strains from Disparate Marine Basins.</title>
        <authorList>
            <person name="Techtmann S.M."/>
            <person name="Stelling S.C."/>
            <person name="Utturkar S.M."/>
            <person name="Alshibli N."/>
            <person name="Harris A."/>
            <person name="Brown S.D."/>
            <person name="Hazen T.C."/>
        </authorList>
    </citation>
    <scope>NUCLEOTIDE SEQUENCE [LARGE SCALE GENOMIC DNA]</scope>
    <source>
        <strain evidence="1 2">GAB14E</strain>
    </source>
</reference>